<organism evidence="7 8">
    <name type="scientific">Clonostachys chloroleuca</name>
    <dbReference type="NCBI Taxonomy" id="1926264"/>
    <lineage>
        <taxon>Eukaryota</taxon>
        <taxon>Fungi</taxon>
        <taxon>Dikarya</taxon>
        <taxon>Ascomycota</taxon>
        <taxon>Pezizomycotina</taxon>
        <taxon>Sordariomycetes</taxon>
        <taxon>Hypocreomycetidae</taxon>
        <taxon>Hypocreales</taxon>
        <taxon>Bionectriaceae</taxon>
        <taxon>Clonostachys</taxon>
    </lineage>
</organism>
<dbReference type="GO" id="GO:0003677">
    <property type="term" value="F:DNA binding"/>
    <property type="evidence" value="ECO:0007669"/>
    <property type="project" value="UniProtKB-KW"/>
</dbReference>
<dbReference type="GO" id="GO:0006351">
    <property type="term" value="P:DNA-templated transcription"/>
    <property type="evidence" value="ECO:0007669"/>
    <property type="project" value="InterPro"/>
</dbReference>
<accession>A0AA35LX92</accession>
<feature type="domain" description="Xylanolytic transcriptional activator regulatory" evidence="6">
    <location>
        <begin position="201"/>
        <end position="274"/>
    </location>
</feature>
<evidence type="ECO:0000313" key="7">
    <source>
        <dbReference type="EMBL" id="CAI6084301.1"/>
    </source>
</evidence>
<dbReference type="AlphaFoldDB" id="A0AA35LX92"/>
<dbReference type="GO" id="GO:0008270">
    <property type="term" value="F:zinc ion binding"/>
    <property type="evidence" value="ECO:0007669"/>
    <property type="project" value="InterPro"/>
</dbReference>
<dbReference type="Proteomes" id="UP001160390">
    <property type="component" value="Unassembled WGS sequence"/>
</dbReference>
<name>A0AA35LX92_9HYPO</name>
<dbReference type="PANTHER" id="PTHR46910:SF37">
    <property type="entry name" value="ZN(II)2CYS6 TRANSCRIPTION FACTOR (EUROFUNG)"/>
    <property type="match status" value="1"/>
</dbReference>
<evidence type="ECO:0000256" key="5">
    <source>
        <dbReference type="ARBA" id="ARBA00023242"/>
    </source>
</evidence>
<comment type="subcellular location">
    <subcellularLocation>
        <location evidence="1">Nucleus</location>
    </subcellularLocation>
</comment>
<sequence length="531" mass="60315">MTITTKAESQLAQLVANSEAAHATLQQRVAPVSPGHHVRFSDLPEVSSYQSPDMWHETSSMPCMSIARNISANSGIPTATCGQLDLPPLTELLPVVDNYFNAYNRHTPLFDQPNFMRMILEIYSSPHPREIVPWAALNLVLAISYRLLEDRSLDDPALAQSIRIVQSATTDLMAWDKDLLGLQVLLGMVILFQGATSTQLSIVLIGSCIRLIQSMGLPSQRSFEGLPPSAALQKRRIFWIAYILDKDLALRAKAPYTQIDAEMDLEFPEDSEDGLGIVTSKIDGLRFNYLRARVELANIQGKIHDLLYSKRARKLSEDQKLHSISRIDDMIRTWRESIPDGLLTADGLRRRLNDGAIQLMTNLLNRHLECIFRLHSMYSFELAWLNRVRCYLSPCVIELRDDMDGEVVHCNLAPLPIGWEECVKYCRLCLELLVMGKETEHAMRIHTCCELSALIVLLVNIIENPDHEFLSVDQNLIDRTRELFEKLSEGSSENKFFLLQLAQDLDRRARGQVNRVLQANDMWFLEDMVDS</sequence>
<keyword evidence="3" id="KW-0238">DNA-binding</keyword>
<evidence type="ECO:0000313" key="8">
    <source>
        <dbReference type="Proteomes" id="UP001160390"/>
    </source>
</evidence>
<dbReference type="InterPro" id="IPR007219">
    <property type="entry name" value="XnlR_reg_dom"/>
</dbReference>
<keyword evidence="5" id="KW-0539">Nucleus</keyword>
<evidence type="ECO:0000256" key="2">
    <source>
        <dbReference type="ARBA" id="ARBA00023015"/>
    </source>
</evidence>
<gene>
    <name evidence="7" type="ORF">CCHLO57077_00004839</name>
</gene>
<keyword evidence="8" id="KW-1185">Reference proteome</keyword>
<evidence type="ECO:0000256" key="4">
    <source>
        <dbReference type="ARBA" id="ARBA00023163"/>
    </source>
</evidence>
<dbReference type="SMART" id="SM00906">
    <property type="entry name" value="Fungal_trans"/>
    <property type="match status" value="1"/>
</dbReference>
<protein>
    <recommendedName>
        <fullName evidence="6">Xylanolytic transcriptional activator regulatory domain-containing protein</fullName>
    </recommendedName>
</protein>
<proteinExistence type="predicted"/>
<evidence type="ECO:0000256" key="1">
    <source>
        <dbReference type="ARBA" id="ARBA00004123"/>
    </source>
</evidence>
<dbReference type="CDD" id="cd12148">
    <property type="entry name" value="fungal_TF_MHR"/>
    <property type="match status" value="1"/>
</dbReference>
<dbReference type="PANTHER" id="PTHR46910">
    <property type="entry name" value="TRANSCRIPTION FACTOR PDR1"/>
    <property type="match status" value="1"/>
</dbReference>
<keyword evidence="4" id="KW-0804">Transcription</keyword>
<dbReference type="InterPro" id="IPR050987">
    <property type="entry name" value="AtrR-like"/>
</dbReference>
<keyword evidence="2" id="KW-0805">Transcription regulation</keyword>
<dbReference type="GO" id="GO:0005634">
    <property type="term" value="C:nucleus"/>
    <property type="evidence" value="ECO:0007669"/>
    <property type="project" value="UniProtKB-SubCell"/>
</dbReference>
<evidence type="ECO:0000259" key="6">
    <source>
        <dbReference type="SMART" id="SM00906"/>
    </source>
</evidence>
<comment type="caution">
    <text evidence="7">The sequence shown here is derived from an EMBL/GenBank/DDBJ whole genome shotgun (WGS) entry which is preliminary data.</text>
</comment>
<dbReference type="Pfam" id="PF04082">
    <property type="entry name" value="Fungal_trans"/>
    <property type="match status" value="1"/>
</dbReference>
<evidence type="ECO:0000256" key="3">
    <source>
        <dbReference type="ARBA" id="ARBA00023125"/>
    </source>
</evidence>
<dbReference type="EMBL" id="CABFNP030000754">
    <property type="protein sequence ID" value="CAI6084301.1"/>
    <property type="molecule type" value="Genomic_DNA"/>
</dbReference>
<reference evidence="7" key="1">
    <citation type="submission" date="2023-01" db="EMBL/GenBank/DDBJ databases">
        <authorList>
            <person name="Piombo E."/>
        </authorList>
    </citation>
    <scope>NUCLEOTIDE SEQUENCE</scope>
</reference>
<feature type="non-terminal residue" evidence="7">
    <location>
        <position position="531"/>
    </location>
</feature>
<dbReference type="GO" id="GO:0003700">
    <property type="term" value="F:DNA-binding transcription factor activity"/>
    <property type="evidence" value="ECO:0007669"/>
    <property type="project" value="InterPro"/>
</dbReference>